<feature type="compositionally biased region" description="Basic and acidic residues" evidence="1">
    <location>
        <begin position="149"/>
        <end position="160"/>
    </location>
</feature>
<feature type="region of interest" description="Disordered" evidence="1">
    <location>
        <begin position="1"/>
        <end position="215"/>
    </location>
</feature>
<dbReference type="AlphaFoldDB" id="A0AAJ0GI25"/>
<comment type="caution">
    <text evidence="2">The sequence shown here is derived from an EMBL/GenBank/DDBJ whole genome shotgun (WGS) entry which is preliminary data.</text>
</comment>
<feature type="compositionally biased region" description="Basic and acidic residues" evidence="1">
    <location>
        <begin position="44"/>
        <end position="62"/>
    </location>
</feature>
<organism evidence="2 3">
    <name type="scientific">Extremus antarcticus</name>
    <dbReference type="NCBI Taxonomy" id="702011"/>
    <lineage>
        <taxon>Eukaryota</taxon>
        <taxon>Fungi</taxon>
        <taxon>Dikarya</taxon>
        <taxon>Ascomycota</taxon>
        <taxon>Pezizomycotina</taxon>
        <taxon>Dothideomycetes</taxon>
        <taxon>Dothideomycetidae</taxon>
        <taxon>Mycosphaerellales</taxon>
        <taxon>Extremaceae</taxon>
        <taxon>Extremus</taxon>
    </lineage>
</organism>
<feature type="compositionally biased region" description="Basic and acidic residues" evidence="1">
    <location>
        <begin position="81"/>
        <end position="94"/>
    </location>
</feature>
<name>A0AAJ0GI25_9PEZI</name>
<feature type="compositionally biased region" description="Polar residues" evidence="1">
    <location>
        <begin position="100"/>
        <end position="115"/>
    </location>
</feature>
<feature type="compositionally biased region" description="Polar residues" evidence="1">
    <location>
        <begin position="131"/>
        <end position="148"/>
    </location>
</feature>
<protein>
    <submittedName>
        <fullName evidence="2">Uncharacterized protein</fullName>
    </submittedName>
</protein>
<gene>
    <name evidence="2" type="ORF">LTR09_000970</name>
</gene>
<evidence type="ECO:0000256" key="1">
    <source>
        <dbReference type="SAM" id="MobiDB-lite"/>
    </source>
</evidence>
<feature type="compositionally biased region" description="Low complexity" evidence="1">
    <location>
        <begin position="174"/>
        <end position="183"/>
    </location>
</feature>
<accession>A0AAJ0GI25</accession>
<feature type="compositionally biased region" description="Basic and acidic residues" evidence="1">
    <location>
        <begin position="197"/>
        <end position="208"/>
    </location>
</feature>
<dbReference type="EMBL" id="JAWDJX010000002">
    <property type="protein sequence ID" value="KAK3057895.1"/>
    <property type="molecule type" value="Genomic_DNA"/>
</dbReference>
<sequence length="290" mass="31827">MCGILQDDPDPLPLSQNPNYRPVNYRPCGPNPNLPQRAAFPPRNIRDAALRRQRDDDGEANRTSRLPDNGDGWQGQYEQYVRPEPRETPSRNDRGAPLNRSDQPWSGSLDRQSPPRQAPFRAQDERPATGPASSVDGTPSRQSPQSLRSEAEASQRRDNDTSDGASRDGPPSPQSSHQSSQSQKEGSQRRKKKHRNRENESSRSESKRSSGGRNQTHLVAVDGAVGWPGPQHRLAQAVAEVVKAVEAKVVLPKAVVVKQPVMLAIASPDLIAPTLGRQVAKHLPMPISCP</sequence>
<evidence type="ECO:0000313" key="3">
    <source>
        <dbReference type="Proteomes" id="UP001271007"/>
    </source>
</evidence>
<reference evidence="2" key="1">
    <citation type="submission" date="2023-04" db="EMBL/GenBank/DDBJ databases">
        <title>Black Yeasts Isolated from many extreme environments.</title>
        <authorList>
            <person name="Coleine C."/>
            <person name="Stajich J.E."/>
            <person name="Selbmann L."/>
        </authorList>
    </citation>
    <scope>NUCLEOTIDE SEQUENCE</scope>
    <source>
        <strain evidence="2">CCFEE 5312</strain>
    </source>
</reference>
<keyword evidence="3" id="KW-1185">Reference proteome</keyword>
<proteinExistence type="predicted"/>
<dbReference type="Proteomes" id="UP001271007">
    <property type="component" value="Unassembled WGS sequence"/>
</dbReference>
<evidence type="ECO:0000313" key="2">
    <source>
        <dbReference type="EMBL" id="KAK3057895.1"/>
    </source>
</evidence>